<protein>
    <recommendedName>
        <fullName evidence="3">DUF305 domain-containing protein</fullName>
    </recommendedName>
</protein>
<dbReference type="STRING" id="1246995.AFR_25760"/>
<gene>
    <name evidence="4" type="ORF">AFR_25760</name>
</gene>
<evidence type="ECO:0000313" key="4">
    <source>
        <dbReference type="EMBL" id="AGZ43416.1"/>
    </source>
</evidence>
<organism evidence="4 5">
    <name type="scientific">Actinoplanes friuliensis DSM 7358</name>
    <dbReference type="NCBI Taxonomy" id="1246995"/>
    <lineage>
        <taxon>Bacteria</taxon>
        <taxon>Bacillati</taxon>
        <taxon>Actinomycetota</taxon>
        <taxon>Actinomycetes</taxon>
        <taxon>Micromonosporales</taxon>
        <taxon>Micromonosporaceae</taxon>
        <taxon>Actinoplanes</taxon>
    </lineage>
</organism>
<evidence type="ECO:0000259" key="3">
    <source>
        <dbReference type="Pfam" id="PF03713"/>
    </source>
</evidence>
<feature type="chain" id="PRO_5004665737" description="DUF305 domain-containing protein" evidence="2">
    <location>
        <begin position="33"/>
        <end position="193"/>
    </location>
</feature>
<feature type="domain" description="DUF305" evidence="3">
    <location>
        <begin position="46"/>
        <end position="190"/>
    </location>
</feature>
<dbReference type="Gene3D" id="1.20.1260.10">
    <property type="match status" value="1"/>
</dbReference>
<name>U5W639_9ACTN</name>
<dbReference type="HOGENOM" id="CLU_074343_1_2_11"/>
<feature type="signal peptide" evidence="2">
    <location>
        <begin position="1"/>
        <end position="32"/>
    </location>
</feature>
<dbReference type="AlphaFoldDB" id="U5W639"/>
<dbReference type="InterPro" id="IPR012347">
    <property type="entry name" value="Ferritin-like"/>
</dbReference>
<evidence type="ECO:0000256" key="1">
    <source>
        <dbReference type="SAM" id="MobiDB-lite"/>
    </source>
</evidence>
<keyword evidence="2" id="KW-0732">Signal</keyword>
<dbReference type="Proteomes" id="UP000017746">
    <property type="component" value="Chromosome"/>
</dbReference>
<dbReference type="eggNOG" id="COG3544">
    <property type="taxonomic scope" value="Bacteria"/>
</dbReference>
<feature type="compositionally biased region" description="Low complexity" evidence="1">
    <location>
        <begin position="104"/>
        <end position="114"/>
    </location>
</feature>
<dbReference type="InterPro" id="IPR005183">
    <property type="entry name" value="DUF305_CopM-like"/>
</dbReference>
<evidence type="ECO:0000256" key="2">
    <source>
        <dbReference type="SAM" id="SignalP"/>
    </source>
</evidence>
<keyword evidence="5" id="KW-1185">Reference proteome</keyword>
<reference evidence="4 5" key="1">
    <citation type="journal article" date="2014" name="J. Biotechnol.">
        <title>Complete genome sequence of the actinobacterium Actinoplanes friuliensis HAG 010964, producer of the lipopeptide antibiotic friulimycin.</title>
        <authorList>
            <person name="Ruckert C."/>
            <person name="Szczepanowski R."/>
            <person name="Albersmeier A."/>
            <person name="Goesmann A."/>
            <person name="Fischer N."/>
            <person name="Steinkamper A."/>
            <person name="Puhler A."/>
            <person name="Biener R."/>
            <person name="Schwartz D."/>
            <person name="Kalinowski J."/>
        </authorList>
    </citation>
    <scope>NUCLEOTIDE SEQUENCE [LARGE SCALE GENOMIC DNA]</scope>
    <source>
        <strain evidence="4 5">DSM 7358</strain>
    </source>
</reference>
<proteinExistence type="predicted"/>
<dbReference type="EMBL" id="CP006272">
    <property type="protein sequence ID" value="AGZ43416.1"/>
    <property type="molecule type" value="Genomic_DNA"/>
</dbReference>
<dbReference type="Pfam" id="PF03713">
    <property type="entry name" value="DUF305"/>
    <property type="match status" value="1"/>
</dbReference>
<sequence>MDPSGFSADGRVTVRRLFAALLLVVSLAGCSAAEPATPPPAFNATDVMFLQMSLDYIRQGDQVVATAEKRSVDPRVRALVTELRGQWQSESGTMERWLTGWQQPPSADPDAGAHAGHGDLHSLRPADLGDLEATKGADFDRTVVSLLLGHLHNCVEVSRMEATGGQYPPARKLAETMTTTRQDQIQRLLALAA</sequence>
<feature type="region of interest" description="Disordered" evidence="1">
    <location>
        <begin position="99"/>
        <end position="121"/>
    </location>
</feature>
<accession>U5W639</accession>
<dbReference type="PATRIC" id="fig|1246995.3.peg.5222"/>
<evidence type="ECO:0000313" key="5">
    <source>
        <dbReference type="Proteomes" id="UP000017746"/>
    </source>
</evidence>
<dbReference type="KEGG" id="afs:AFR_25760"/>